<gene>
    <name evidence="4" type="primary">LOC102802553</name>
</gene>
<protein>
    <submittedName>
        <fullName evidence="4">Brevican core protein-like</fullName>
    </submittedName>
</protein>
<evidence type="ECO:0000259" key="2">
    <source>
        <dbReference type="PROSITE" id="PS50041"/>
    </source>
</evidence>
<evidence type="ECO:0000313" key="4">
    <source>
        <dbReference type="RefSeq" id="XP_006820468.1"/>
    </source>
</evidence>
<dbReference type="Pfam" id="PF00059">
    <property type="entry name" value="Lectin_C"/>
    <property type="match status" value="1"/>
</dbReference>
<feature type="signal peptide" evidence="1">
    <location>
        <begin position="1"/>
        <end position="16"/>
    </location>
</feature>
<dbReference type="GeneID" id="102802553"/>
<keyword evidence="3" id="KW-1185">Reference proteome</keyword>
<feature type="chain" id="PRO_5047083065" evidence="1">
    <location>
        <begin position="17"/>
        <end position="156"/>
    </location>
</feature>
<dbReference type="SMART" id="SM00034">
    <property type="entry name" value="CLECT"/>
    <property type="match status" value="1"/>
</dbReference>
<dbReference type="Proteomes" id="UP000694865">
    <property type="component" value="Unplaced"/>
</dbReference>
<dbReference type="InterPro" id="IPR001304">
    <property type="entry name" value="C-type_lectin-like"/>
</dbReference>
<evidence type="ECO:0000256" key="1">
    <source>
        <dbReference type="SAM" id="SignalP"/>
    </source>
</evidence>
<dbReference type="RefSeq" id="XP_006820468.1">
    <property type="nucleotide sequence ID" value="XM_006820405.1"/>
</dbReference>
<name>A0ABM0MKC7_SACKO</name>
<accession>A0ABM0MKC7</accession>
<organism evidence="3 4">
    <name type="scientific">Saccoglossus kowalevskii</name>
    <name type="common">Acorn worm</name>
    <dbReference type="NCBI Taxonomy" id="10224"/>
    <lineage>
        <taxon>Eukaryota</taxon>
        <taxon>Metazoa</taxon>
        <taxon>Hemichordata</taxon>
        <taxon>Enteropneusta</taxon>
        <taxon>Harrimaniidae</taxon>
        <taxon>Saccoglossus</taxon>
    </lineage>
</organism>
<dbReference type="InterPro" id="IPR016186">
    <property type="entry name" value="C-type_lectin-like/link_sf"/>
</dbReference>
<dbReference type="PANTHER" id="PTHR22803">
    <property type="entry name" value="MANNOSE, PHOSPHOLIPASE, LECTIN RECEPTOR RELATED"/>
    <property type="match status" value="1"/>
</dbReference>
<proteinExistence type="predicted"/>
<dbReference type="Gene3D" id="3.10.100.10">
    <property type="entry name" value="Mannose-Binding Protein A, subunit A"/>
    <property type="match status" value="1"/>
</dbReference>
<feature type="domain" description="C-type lectin" evidence="2">
    <location>
        <begin position="28"/>
        <end position="125"/>
    </location>
</feature>
<dbReference type="InterPro" id="IPR016187">
    <property type="entry name" value="CTDL_fold"/>
</dbReference>
<keyword evidence="1" id="KW-0732">Signal</keyword>
<dbReference type="SUPFAM" id="SSF56436">
    <property type="entry name" value="C-type lectin-like"/>
    <property type="match status" value="1"/>
</dbReference>
<sequence>MLLTLILTLTVSTASAVLTSCPDTWTEWDGACYRCFTDPKTWADADTICQNYAGYLPSVHSRQENDKILEVCPSEYDLWIGLNDRAWEGNWVWSDGDPIVYTNWNAGEPDGQSSGIGPNGDVDCAAKNGRMRIAQLSTDLLVSRFSVYKQTQEAVS</sequence>
<evidence type="ECO:0000313" key="3">
    <source>
        <dbReference type="Proteomes" id="UP000694865"/>
    </source>
</evidence>
<reference evidence="4" key="1">
    <citation type="submission" date="2025-08" db="UniProtKB">
        <authorList>
            <consortium name="RefSeq"/>
        </authorList>
    </citation>
    <scope>IDENTIFICATION</scope>
    <source>
        <tissue evidence="4">Testes</tissue>
    </source>
</reference>
<dbReference type="PROSITE" id="PS50041">
    <property type="entry name" value="C_TYPE_LECTIN_2"/>
    <property type="match status" value="1"/>
</dbReference>
<dbReference type="InterPro" id="IPR050111">
    <property type="entry name" value="C-type_lectin/snaclec_domain"/>
</dbReference>